<keyword evidence="10" id="KW-1185">Reference proteome</keyword>
<dbReference type="PANTHER" id="PTHR42718:SF47">
    <property type="entry name" value="METHYL VIOLOGEN RESISTANCE PROTEIN SMVA"/>
    <property type="match status" value="1"/>
</dbReference>
<proteinExistence type="predicted"/>
<dbReference type="EMBL" id="CP032382">
    <property type="protein sequence ID" value="AYB33773.1"/>
    <property type="molecule type" value="Genomic_DNA"/>
</dbReference>
<name>A0A385SPU0_9BACT</name>
<dbReference type="KEGG" id="chk:D4L85_25740"/>
<comment type="subcellular location">
    <subcellularLocation>
        <location evidence="1">Cell membrane</location>
        <topology evidence="1">Multi-pass membrane protein</topology>
    </subcellularLocation>
</comment>
<protein>
    <submittedName>
        <fullName evidence="9">MFS transporter</fullName>
    </submittedName>
</protein>
<dbReference type="AlphaFoldDB" id="A0A385SPU0"/>
<evidence type="ECO:0000256" key="6">
    <source>
        <dbReference type="ARBA" id="ARBA00023136"/>
    </source>
</evidence>
<feature type="transmembrane region" description="Helical" evidence="7">
    <location>
        <begin position="264"/>
        <end position="286"/>
    </location>
</feature>
<organism evidence="9 10">
    <name type="scientific">Chryseolinea soli</name>
    <dbReference type="NCBI Taxonomy" id="2321403"/>
    <lineage>
        <taxon>Bacteria</taxon>
        <taxon>Pseudomonadati</taxon>
        <taxon>Bacteroidota</taxon>
        <taxon>Cytophagia</taxon>
        <taxon>Cytophagales</taxon>
        <taxon>Fulvivirgaceae</taxon>
        <taxon>Chryseolinea</taxon>
    </lineage>
</organism>
<dbReference type="PROSITE" id="PS50850">
    <property type="entry name" value="MFS"/>
    <property type="match status" value="1"/>
</dbReference>
<evidence type="ECO:0000256" key="7">
    <source>
        <dbReference type="SAM" id="Phobius"/>
    </source>
</evidence>
<keyword evidence="6 7" id="KW-0472">Membrane</keyword>
<dbReference type="CDD" id="cd17321">
    <property type="entry name" value="MFS_MMR_MDR_like"/>
    <property type="match status" value="1"/>
</dbReference>
<reference evidence="10" key="1">
    <citation type="submission" date="2018-09" db="EMBL/GenBank/DDBJ databases">
        <title>Chryseolinea sp. KIS68-18 isolated from soil.</title>
        <authorList>
            <person name="Weon H.-Y."/>
            <person name="Kwon S.-W."/>
            <person name="Lee S.A."/>
        </authorList>
    </citation>
    <scope>NUCLEOTIDE SEQUENCE [LARGE SCALE GENOMIC DNA]</scope>
    <source>
        <strain evidence="10">KIS68-18</strain>
    </source>
</reference>
<evidence type="ECO:0000256" key="1">
    <source>
        <dbReference type="ARBA" id="ARBA00004651"/>
    </source>
</evidence>
<dbReference type="PANTHER" id="PTHR42718">
    <property type="entry name" value="MAJOR FACILITATOR SUPERFAMILY MULTIDRUG TRANSPORTER MFSC"/>
    <property type="match status" value="1"/>
</dbReference>
<keyword evidence="5 7" id="KW-1133">Transmembrane helix</keyword>
<dbReference type="Gene3D" id="1.20.1720.10">
    <property type="entry name" value="Multidrug resistance protein D"/>
    <property type="match status" value="2"/>
</dbReference>
<sequence>MPFYTSILSQPPPRSPSGFCSFEVISLPMEPPLTIAPPARAGRREWIGLAVLIFPTLLVSMDSTVTYLALPAISAELKPTGSQLLWITDIYTFLEGGFLIIMGALGDRVGRKRLLMIGFILFAAASIMAAFAGSPPWLIAARALLGMTGAIILPCTLSLIRSLFHDDRQRTAAFGLYTAGYSGGTMLGPLIGGVLLTHFWWGSVFLISVPLMLLFFCASPLLPEYRDPDAKQFSLMNALLLLTGTLSVIFGVKRIAESGGMDWVALTTLLGGLGVSGVFVYSQTIVRNPLLNLSLFRIPAFSVTLSTLFLGLFCWAGLYLFLTQYMQLVLGYDPLKAGLLTLLPVGITVAGCILAPQTLRWVSRSVTILLGNVLMLGSIVLLAQLSTETNLILLITGFAGFNLGCGIVVTMGIDMVVSVAPHEQAGAASGISESSTTFGQAFGVALLGSVGTAVYRSKMFAFADTALSEEARGTLGGALEASKQLPVEAGLALANNARQAFVDSFHMASLLAAMAILIMIGVFVAVMKRNPK</sequence>
<keyword evidence="3" id="KW-1003">Cell membrane</keyword>
<evidence type="ECO:0000256" key="2">
    <source>
        <dbReference type="ARBA" id="ARBA00022448"/>
    </source>
</evidence>
<feature type="transmembrane region" description="Helical" evidence="7">
    <location>
        <begin position="298"/>
        <end position="322"/>
    </location>
</feature>
<evidence type="ECO:0000259" key="8">
    <source>
        <dbReference type="PROSITE" id="PS50850"/>
    </source>
</evidence>
<evidence type="ECO:0000256" key="5">
    <source>
        <dbReference type="ARBA" id="ARBA00022989"/>
    </source>
</evidence>
<dbReference type="Proteomes" id="UP000266183">
    <property type="component" value="Chromosome"/>
</dbReference>
<feature type="transmembrane region" description="Helical" evidence="7">
    <location>
        <begin position="90"/>
        <end position="107"/>
    </location>
</feature>
<keyword evidence="4 7" id="KW-0812">Transmembrane</keyword>
<feature type="transmembrane region" description="Helical" evidence="7">
    <location>
        <begin position="172"/>
        <end position="192"/>
    </location>
</feature>
<feature type="transmembrane region" description="Helical" evidence="7">
    <location>
        <begin position="46"/>
        <end position="70"/>
    </location>
</feature>
<feature type="transmembrane region" description="Helical" evidence="7">
    <location>
        <begin position="139"/>
        <end position="160"/>
    </location>
</feature>
<dbReference type="InterPro" id="IPR036259">
    <property type="entry name" value="MFS_trans_sf"/>
</dbReference>
<evidence type="ECO:0000256" key="4">
    <source>
        <dbReference type="ARBA" id="ARBA00022692"/>
    </source>
</evidence>
<feature type="transmembrane region" description="Helical" evidence="7">
    <location>
        <begin position="366"/>
        <end position="385"/>
    </location>
</feature>
<dbReference type="InterPro" id="IPR020846">
    <property type="entry name" value="MFS_dom"/>
</dbReference>
<feature type="domain" description="Major facilitator superfamily (MFS) profile" evidence="8">
    <location>
        <begin position="48"/>
        <end position="532"/>
    </location>
</feature>
<feature type="transmembrane region" description="Helical" evidence="7">
    <location>
        <begin position="334"/>
        <end position="354"/>
    </location>
</feature>
<dbReference type="InterPro" id="IPR011701">
    <property type="entry name" value="MFS"/>
</dbReference>
<feature type="transmembrane region" description="Helical" evidence="7">
    <location>
        <begin position="391"/>
        <end position="417"/>
    </location>
</feature>
<accession>A0A385SPU0</accession>
<feature type="transmembrane region" description="Helical" evidence="7">
    <location>
        <begin position="505"/>
        <end position="526"/>
    </location>
</feature>
<feature type="transmembrane region" description="Helical" evidence="7">
    <location>
        <begin position="198"/>
        <end position="222"/>
    </location>
</feature>
<dbReference type="GO" id="GO:0022857">
    <property type="term" value="F:transmembrane transporter activity"/>
    <property type="evidence" value="ECO:0007669"/>
    <property type="project" value="InterPro"/>
</dbReference>
<dbReference type="Pfam" id="PF07690">
    <property type="entry name" value="MFS_1"/>
    <property type="match status" value="1"/>
</dbReference>
<keyword evidence="2" id="KW-0813">Transport</keyword>
<feature type="transmembrane region" description="Helical" evidence="7">
    <location>
        <begin position="114"/>
        <end position="133"/>
    </location>
</feature>
<evidence type="ECO:0000256" key="3">
    <source>
        <dbReference type="ARBA" id="ARBA00022475"/>
    </source>
</evidence>
<dbReference type="SUPFAM" id="SSF103473">
    <property type="entry name" value="MFS general substrate transporter"/>
    <property type="match status" value="1"/>
</dbReference>
<evidence type="ECO:0000313" key="10">
    <source>
        <dbReference type="Proteomes" id="UP000266183"/>
    </source>
</evidence>
<gene>
    <name evidence="9" type="ORF">D4L85_25740</name>
</gene>
<evidence type="ECO:0000313" key="9">
    <source>
        <dbReference type="EMBL" id="AYB33773.1"/>
    </source>
</evidence>
<dbReference type="GO" id="GO:0005886">
    <property type="term" value="C:plasma membrane"/>
    <property type="evidence" value="ECO:0007669"/>
    <property type="project" value="UniProtKB-SubCell"/>
</dbReference>